<dbReference type="GO" id="GO:0016787">
    <property type="term" value="F:hydrolase activity"/>
    <property type="evidence" value="ECO:0007669"/>
    <property type="project" value="UniProtKB-KW"/>
</dbReference>
<dbReference type="Gene3D" id="3.40.710.10">
    <property type="entry name" value="DD-peptidase/beta-lactamase superfamily"/>
    <property type="match status" value="1"/>
</dbReference>
<dbReference type="RefSeq" id="WP_127945036.1">
    <property type="nucleotide sequence ID" value="NZ_RKLN01000001.1"/>
</dbReference>
<dbReference type="OrthoDB" id="9809635at2"/>
<dbReference type="InterPro" id="IPR012338">
    <property type="entry name" value="Beta-lactam/transpept-like"/>
</dbReference>
<dbReference type="AlphaFoldDB" id="A0A3S3B9E3"/>
<dbReference type="InterPro" id="IPR052907">
    <property type="entry name" value="Beta-lactamase/esterase"/>
</dbReference>
<sequence length="379" mass="40509">MTAAEGFTASEFDGLRDLLQRNLDDGTDIGASVCVVVDGETVVDLWGGVADVDTGGRWVKDTIANTYSLTKTMTALVALLLVDRGQLDLDAPVAQYWPEFAANGKNGVLVRHILGHTSGVSGWQQSVTIADICEAVRSEDLLAEQAPWWQPGTASGYHATNFGHLVGGMLRRITGVGLGEYFATEVAEACGADYFISTPVDVDARVAPLIPPPPTGFDYSALPPDGVFVKTMTNPMIPVPETSSRMWRGAEIGAVNGHGNARSVARIQSVVSHGGKTLSGEQLLRPETVDRIYDVQADGVDQVLGVPLRFGLGYALSASPIHPSIPDGRVCWWSGYGGSIVVNDPDRRMTFAYVMNKMTPQLLGAPRTEEYLAQAYAGL</sequence>
<comment type="caution">
    <text evidence="2">The sequence shown here is derived from an EMBL/GenBank/DDBJ whole genome shotgun (WGS) entry which is preliminary data.</text>
</comment>
<feature type="domain" description="Beta-lactamase-related" evidence="1">
    <location>
        <begin position="20"/>
        <end position="361"/>
    </location>
</feature>
<accession>A0A3S3B9E3</accession>
<evidence type="ECO:0000313" key="3">
    <source>
        <dbReference type="Proteomes" id="UP000284333"/>
    </source>
</evidence>
<dbReference type="SUPFAM" id="SSF56601">
    <property type="entry name" value="beta-lactamase/transpeptidase-like"/>
    <property type="match status" value="1"/>
</dbReference>
<dbReference type="PANTHER" id="PTHR43319">
    <property type="entry name" value="BETA-LACTAMASE-RELATED"/>
    <property type="match status" value="1"/>
</dbReference>
<evidence type="ECO:0000259" key="1">
    <source>
        <dbReference type="Pfam" id="PF00144"/>
    </source>
</evidence>
<dbReference type="Proteomes" id="UP000284333">
    <property type="component" value="Unassembled WGS sequence"/>
</dbReference>
<dbReference type="EMBL" id="RKLN01000001">
    <property type="protein sequence ID" value="RVW06181.1"/>
    <property type="molecule type" value="Genomic_DNA"/>
</dbReference>
<dbReference type="Pfam" id="PF00144">
    <property type="entry name" value="Beta-lactamase"/>
    <property type="match status" value="1"/>
</dbReference>
<dbReference type="PANTHER" id="PTHR43319:SF3">
    <property type="entry name" value="BETA-LACTAMASE-RELATED DOMAIN-CONTAINING PROTEIN"/>
    <property type="match status" value="1"/>
</dbReference>
<organism evidence="2 3">
    <name type="scientific">Rhodococcus spongiicola</name>
    <dbReference type="NCBI Taxonomy" id="2487352"/>
    <lineage>
        <taxon>Bacteria</taxon>
        <taxon>Bacillati</taxon>
        <taxon>Actinomycetota</taxon>
        <taxon>Actinomycetes</taxon>
        <taxon>Mycobacteriales</taxon>
        <taxon>Nocardiaceae</taxon>
        <taxon>Rhodococcus</taxon>
    </lineage>
</organism>
<name>A0A3S3B9E3_9NOCA</name>
<keyword evidence="3" id="KW-1185">Reference proteome</keyword>
<protein>
    <submittedName>
        <fullName evidence="2">Class A beta-lactamase-related serine hydrolase</fullName>
    </submittedName>
</protein>
<proteinExistence type="predicted"/>
<gene>
    <name evidence="2" type="ORF">EF834_01610</name>
</gene>
<keyword evidence="2" id="KW-0378">Hydrolase</keyword>
<dbReference type="InterPro" id="IPR001466">
    <property type="entry name" value="Beta-lactam-related"/>
</dbReference>
<reference evidence="2 3" key="1">
    <citation type="submission" date="2018-11" db="EMBL/GenBank/DDBJ databases">
        <title>Rhodococcus spongicola sp. nov. and Rhodococcus xishaensis sp. nov. from marine sponges.</title>
        <authorList>
            <person name="Li L."/>
            <person name="Lin H.W."/>
        </authorList>
    </citation>
    <scope>NUCLEOTIDE SEQUENCE [LARGE SCALE GENOMIC DNA]</scope>
    <source>
        <strain evidence="2 3">LHW50502</strain>
    </source>
</reference>
<evidence type="ECO:0000313" key="2">
    <source>
        <dbReference type="EMBL" id="RVW06181.1"/>
    </source>
</evidence>